<dbReference type="Pfam" id="PF25179">
    <property type="entry name" value="LMF1_C"/>
    <property type="match status" value="1"/>
</dbReference>
<name>A0A7S2PBH9_9STRA</name>
<evidence type="ECO:0000256" key="1">
    <source>
        <dbReference type="ARBA" id="ARBA00004477"/>
    </source>
</evidence>
<dbReference type="EMBL" id="HBGZ01008976">
    <property type="protein sequence ID" value="CAD9589525.1"/>
    <property type="molecule type" value="Transcribed_RNA"/>
</dbReference>
<feature type="transmembrane region" description="Helical" evidence="7">
    <location>
        <begin position="20"/>
        <end position="41"/>
    </location>
</feature>
<sequence>MPSYHHLRTSTFDVRLRLRLRLLLIAIIFLAQSSYTVMGFARPYSRPATHAKNPLLKTTTISDARSANTSSRVRLSQSTNYSDRSSKRLRIKTKTMLSSIIATLLMTIKPAGAATAAAEKTKTMLSTVLAALSTTIKPAGTATAVAVAAAPSYHLTRILFLRMLAIVYIAAFSVAKFQNKGLIGDRGVAPARIVLNDCQKRQELRSARRKEWAEERKKYSQKGSWVMNKLSDSRIATLFRDNFWFRTDRADRPLPCLLWLAKDRRNLNPWLGGLATTGLLLSTIMLATGSANALLIFALWLIQRSFMSVGGVFYGYGWEPQLAELTFHAMFLVPLLSMDPFFGSKSGVFAVPTLVLWAIRFYLFKIMLGAGLIKIKSSDKKWKPGDMSTMYYFYETQPVPNPFSRQFHFMPKAWHKFEVWSNHFVELVAPFLLLLPFRKWRISGAIIQIMFQLTLVTSGNLSFLNWLTITPAILCLDDVFLTNNLSSIAQKVLIGTPMTSSFAASLKSGSMQLLHTPLPRMVISLAFFILMAKLNVKVVQNLLAKRQLMNASFDKLRLAGTYGAFGVVAEEREELIIESAVDANGPWKEYNFNVKPGDVNRTPRWISPYHHRIDWQLWISAQTGRIERNPWMLSFLLKLLQQEKDVIGLLESDPWDGSGTSPKYIRVEKYKYSYNKRGSSPYWNRERIGRYFPYGQGVLTEAMLKDIIRGR</sequence>
<evidence type="ECO:0000313" key="10">
    <source>
        <dbReference type="EMBL" id="CAD9589525.1"/>
    </source>
</evidence>
<feature type="transmembrane region" description="Helical" evidence="7">
    <location>
        <begin position="96"/>
        <end position="118"/>
    </location>
</feature>
<organism evidence="10">
    <name type="scientific">Skeletonema marinoi</name>
    <dbReference type="NCBI Taxonomy" id="267567"/>
    <lineage>
        <taxon>Eukaryota</taxon>
        <taxon>Sar</taxon>
        <taxon>Stramenopiles</taxon>
        <taxon>Ochrophyta</taxon>
        <taxon>Bacillariophyta</taxon>
        <taxon>Coscinodiscophyceae</taxon>
        <taxon>Thalassiosirophycidae</taxon>
        <taxon>Thalassiosirales</taxon>
        <taxon>Skeletonemataceae</taxon>
        <taxon>Skeletonema</taxon>
        <taxon>Skeletonema marinoi-dohrnii complex</taxon>
    </lineage>
</organism>
<proteinExistence type="inferred from homology"/>
<evidence type="ECO:0000256" key="4">
    <source>
        <dbReference type="ARBA" id="ARBA00022824"/>
    </source>
</evidence>
<evidence type="ECO:0000256" key="7">
    <source>
        <dbReference type="SAM" id="Phobius"/>
    </source>
</evidence>
<reference evidence="10" key="1">
    <citation type="submission" date="2021-01" db="EMBL/GenBank/DDBJ databases">
        <authorList>
            <person name="Corre E."/>
            <person name="Pelletier E."/>
            <person name="Niang G."/>
            <person name="Scheremetjew M."/>
            <person name="Finn R."/>
            <person name="Kale V."/>
            <person name="Holt S."/>
            <person name="Cochrane G."/>
            <person name="Meng A."/>
            <person name="Brown T."/>
            <person name="Cohen L."/>
        </authorList>
    </citation>
    <scope>NUCLEOTIDE SEQUENCE</scope>
    <source>
        <strain evidence="10">SM1012Den-03</strain>
    </source>
</reference>
<feature type="transmembrane region" description="Helical" evidence="7">
    <location>
        <begin position="159"/>
        <end position="177"/>
    </location>
</feature>
<accession>A0A7S2PBH9</accession>
<keyword evidence="4" id="KW-0256">Endoplasmic reticulum</keyword>
<dbReference type="AlphaFoldDB" id="A0A7S2PBH9"/>
<evidence type="ECO:0000256" key="5">
    <source>
        <dbReference type="ARBA" id="ARBA00022989"/>
    </source>
</evidence>
<keyword evidence="5 7" id="KW-1133">Transmembrane helix</keyword>
<feature type="domain" description="Lipase maturation factor 1/2 C-terminal" evidence="9">
    <location>
        <begin position="559"/>
        <end position="693"/>
    </location>
</feature>
<dbReference type="InterPro" id="IPR057433">
    <property type="entry name" value="LMF1/2_C"/>
</dbReference>
<keyword evidence="6 7" id="KW-0472">Membrane</keyword>
<dbReference type="InterPro" id="IPR009613">
    <property type="entry name" value="LMF"/>
</dbReference>
<dbReference type="GO" id="GO:0005789">
    <property type="term" value="C:endoplasmic reticulum membrane"/>
    <property type="evidence" value="ECO:0007669"/>
    <property type="project" value="UniProtKB-SubCell"/>
</dbReference>
<evidence type="ECO:0000256" key="6">
    <source>
        <dbReference type="ARBA" id="ARBA00023136"/>
    </source>
</evidence>
<feature type="transmembrane region" description="Helical" evidence="7">
    <location>
        <begin position="354"/>
        <end position="373"/>
    </location>
</feature>
<evidence type="ECO:0000256" key="3">
    <source>
        <dbReference type="ARBA" id="ARBA00022692"/>
    </source>
</evidence>
<feature type="transmembrane region" description="Helical" evidence="7">
    <location>
        <begin position="270"/>
        <end position="302"/>
    </location>
</feature>
<evidence type="ECO:0000259" key="9">
    <source>
        <dbReference type="Pfam" id="PF25179"/>
    </source>
</evidence>
<comment type="subcellular location">
    <subcellularLocation>
        <location evidence="1">Endoplasmic reticulum membrane</location>
        <topology evidence="1">Multi-pass membrane protein</topology>
    </subcellularLocation>
</comment>
<evidence type="ECO:0000259" key="8">
    <source>
        <dbReference type="Pfam" id="PF06762"/>
    </source>
</evidence>
<dbReference type="PANTHER" id="PTHR14463">
    <property type="entry name" value="LIPASE MATURATION FACTOR"/>
    <property type="match status" value="1"/>
</dbReference>
<evidence type="ECO:0000256" key="2">
    <source>
        <dbReference type="ARBA" id="ARBA00005512"/>
    </source>
</evidence>
<comment type="similarity">
    <text evidence="2">Belongs to the lipase maturation factor family.</text>
</comment>
<dbReference type="InterPro" id="IPR057434">
    <property type="entry name" value="LMF1/2_N"/>
</dbReference>
<feature type="transmembrane region" description="Helical" evidence="7">
    <location>
        <begin position="518"/>
        <end position="536"/>
    </location>
</feature>
<keyword evidence="3 7" id="KW-0812">Transmembrane</keyword>
<protein>
    <recommendedName>
        <fullName evidence="11">Lipase maturation factor</fullName>
    </recommendedName>
</protein>
<dbReference type="Pfam" id="PF06762">
    <property type="entry name" value="LMF1"/>
    <property type="match status" value="1"/>
</dbReference>
<dbReference type="GO" id="GO:0051604">
    <property type="term" value="P:protein maturation"/>
    <property type="evidence" value="ECO:0007669"/>
    <property type="project" value="InterPro"/>
</dbReference>
<feature type="transmembrane region" description="Helical" evidence="7">
    <location>
        <begin position="449"/>
        <end position="474"/>
    </location>
</feature>
<evidence type="ECO:0008006" key="11">
    <source>
        <dbReference type="Google" id="ProtNLM"/>
    </source>
</evidence>
<gene>
    <name evidence="10" type="ORF">SMAR0320_LOCUS6446</name>
</gene>
<dbReference type="PANTHER" id="PTHR14463:SF10">
    <property type="entry name" value="LIPASE MATURATION FACTOR 1"/>
    <property type="match status" value="1"/>
</dbReference>
<feature type="domain" description="Lipase maturation factor 1/2 N-terminal" evidence="8">
    <location>
        <begin position="314"/>
        <end position="482"/>
    </location>
</feature>